<keyword evidence="13" id="KW-1185">Reference proteome</keyword>
<accession>A0A1G4IXW8</accession>
<keyword evidence="5" id="KW-1133">Transmembrane helix</keyword>
<dbReference type="EMBL" id="LT598459">
    <property type="protein sequence ID" value="SCU81983.1"/>
    <property type="molecule type" value="Genomic_DNA"/>
</dbReference>
<gene>
    <name evidence="12" type="ORF">LADA_0C02256G</name>
</gene>
<dbReference type="GO" id="GO:0017022">
    <property type="term" value="F:myosin binding"/>
    <property type="evidence" value="ECO:0007669"/>
    <property type="project" value="InterPro"/>
</dbReference>
<feature type="domain" description="Myosin-binding" evidence="11">
    <location>
        <begin position="249"/>
        <end position="440"/>
    </location>
</feature>
<keyword evidence="7" id="KW-0576">Peroxisome</keyword>
<dbReference type="GO" id="GO:0045033">
    <property type="term" value="P:peroxisome inheritance"/>
    <property type="evidence" value="ECO:0007669"/>
    <property type="project" value="InterPro"/>
</dbReference>
<feature type="region of interest" description="Disordered" evidence="10">
    <location>
        <begin position="653"/>
        <end position="672"/>
    </location>
</feature>
<keyword evidence="9" id="KW-0325">Glycoprotein</keyword>
<dbReference type="InterPro" id="IPR026235">
    <property type="entry name" value="INP2"/>
</dbReference>
<evidence type="ECO:0000256" key="10">
    <source>
        <dbReference type="SAM" id="MobiDB-lite"/>
    </source>
</evidence>
<dbReference type="Pfam" id="PF12632">
    <property type="entry name" value="Vezatin"/>
    <property type="match status" value="1"/>
</dbReference>
<comment type="similarity">
    <text evidence="2">Belongs to the INP2 family.</text>
</comment>
<dbReference type="OrthoDB" id="4045067at2759"/>
<evidence type="ECO:0000256" key="5">
    <source>
        <dbReference type="ARBA" id="ARBA00022989"/>
    </source>
</evidence>
<proteinExistence type="inferred from homology"/>
<evidence type="ECO:0000256" key="2">
    <source>
        <dbReference type="ARBA" id="ARBA00007231"/>
    </source>
</evidence>
<evidence type="ECO:0000313" key="13">
    <source>
        <dbReference type="Proteomes" id="UP000190274"/>
    </source>
</evidence>
<dbReference type="PRINTS" id="PR02104">
    <property type="entry name" value="INPROXISOME2"/>
</dbReference>
<name>A0A1G4IXW8_9SACH</name>
<evidence type="ECO:0000256" key="9">
    <source>
        <dbReference type="ARBA" id="ARBA00023180"/>
    </source>
</evidence>
<evidence type="ECO:0000256" key="3">
    <source>
        <dbReference type="ARBA" id="ARBA00021399"/>
    </source>
</evidence>
<dbReference type="InterPro" id="IPR026859">
    <property type="entry name" value="Myosin-bd"/>
</dbReference>
<dbReference type="GO" id="GO:0005778">
    <property type="term" value="C:peroxisomal membrane"/>
    <property type="evidence" value="ECO:0007669"/>
    <property type="project" value="UniProtKB-SubCell"/>
</dbReference>
<evidence type="ECO:0000313" key="12">
    <source>
        <dbReference type="EMBL" id="SCU81983.1"/>
    </source>
</evidence>
<reference evidence="13" key="1">
    <citation type="submission" date="2016-03" db="EMBL/GenBank/DDBJ databases">
        <authorList>
            <person name="Devillers H."/>
        </authorList>
    </citation>
    <scope>NUCLEOTIDE SEQUENCE [LARGE SCALE GENOMIC DNA]</scope>
</reference>
<dbReference type="STRING" id="1266660.A0A1G4IXW8"/>
<evidence type="ECO:0000256" key="1">
    <source>
        <dbReference type="ARBA" id="ARBA00004549"/>
    </source>
</evidence>
<sequence length="691" mass="79318">MSNDRNELKVKLPGLQVYSNGNLTRSSSTLNSFHSFQHLGPNSTLLANAQHPPYIELHNKKLSDWGIESIHDNSPTVVSSSEFSVQDHSPFLEDDFDEVGIPMTGCDANRKFSFERMMMKIFSESPFGAQNYAEEFQYTIVASQLLTDSIRPLWNPLPNRPEPLFFKKCTGTGWRESSSGQQVSCKYGKFVTTNKKLMLYRTMPFIPTFVLVRRCLILIDKSNIDTKSSRVIFCTLCVAIYLAIQQELFFSHYPKHLALVTLRNVVEQLQILDKLLHRLHIRYKELTIYKPIALIQSPQVYDANLAVIKDILAASLDMMYYELKSIAVKLLPILRNQELFRYCEIYGINFVDLYFAVNSEANDMSDKAARTHLLKKFILCCLLSIDQRAEEDSDENEKEYNYTLRKIFAEFEPAGRISESKRSHSRLKRLQEIFELLRTLISFLEQYKSLLSDNLGPSKASHSLKVQHNQNHRNKTTLNELRDLQNLIITDSRLTEEQLCASVLKQLGTLTKIWQSSVQDKKRSTIETRKERHCSGLQLNIVQSPSIDSSEFSTTGNLDFADKPMLASDIEFKQVGTSDSDFESEIEGDAMNTENVYVANEDSENRDVINTLTDEELRRKLNQRIMSLAMENRKGKQNLRTKKSFGLLDGSKAMNIKDRGQPGSRPSYMSKLTSEESIPVLYELKQMLQKK</sequence>
<dbReference type="Proteomes" id="UP000190274">
    <property type="component" value="Chromosome C"/>
</dbReference>
<keyword evidence="6" id="KW-0472">Membrane</keyword>
<protein>
    <recommendedName>
        <fullName evidence="3">Inheritance of peroxisomes protein 2</fullName>
    </recommendedName>
</protein>
<evidence type="ECO:0000256" key="6">
    <source>
        <dbReference type="ARBA" id="ARBA00023136"/>
    </source>
</evidence>
<evidence type="ECO:0000256" key="4">
    <source>
        <dbReference type="ARBA" id="ARBA00022692"/>
    </source>
</evidence>
<comment type="subcellular location">
    <subcellularLocation>
        <location evidence="1">Peroxisome membrane</location>
        <topology evidence="1">Single-pass membrane protein</topology>
    </subcellularLocation>
</comment>
<evidence type="ECO:0000256" key="7">
    <source>
        <dbReference type="ARBA" id="ARBA00023140"/>
    </source>
</evidence>
<evidence type="ECO:0000259" key="11">
    <source>
        <dbReference type="Pfam" id="PF12632"/>
    </source>
</evidence>
<dbReference type="AlphaFoldDB" id="A0A1G4IXW8"/>
<keyword evidence="8" id="KW-0675">Receptor</keyword>
<organism evidence="12 13">
    <name type="scientific">Lachancea dasiensis</name>
    <dbReference type="NCBI Taxonomy" id="1072105"/>
    <lineage>
        <taxon>Eukaryota</taxon>
        <taxon>Fungi</taxon>
        <taxon>Dikarya</taxon>
        <taxon>Ascomycota</taxon>
        <taxon>Saccharomycotina</taxon>
        <taxon>Saccharomycetes</taxon>
        <taxon>Saccharomycetales</taxon>
        <taxon>Saccharomycetaceae</taxon>
        <taxon>Lachancea</taxon>
    </lineage>
</organism>
<evidence type="ECO:0000256" key="8">
    <source>
        <dbReference type="ARBA" id="ARBA00023170"/>
    </source>
</evidence>
<keyword evidence="4" id="KW-0812">Transmembrane</keyword>